<accession>A0ABX0SJE7</accession>
<dbReference type="PIRSF" id="PIRSF000097">
    <property type="entry name" value="AKR"/>
    <property type="match status" value="1"/>
</dbReference>
<evidence type="ECO:0000256" key="1">
    <source>
        <dbReference type="ARBA" id="ARBA00007905"/>
    </source>
</evidence>
<dbReference type="InterPro" id="IPR023210">
    <property type="entry name" value="NADP_OxRdtase_dom"/>
</dbReference>
<keyword evidence="6" id="KW-1185">Reference proteome</keyword>
<feature type="domain" description="NADP-dependent oxidoreductase" evidence="4">
    <location>
        <begin position="21"/>
        <end position="266"/>
    </location>
</feature>
<protein>
    <submittedName>
        <fullName evidence="5">Diketogulonate reductase-like aldo/keto reductase</fullName>
    </submittedName>
</protein>
<dbReference type="SUPFAM" id="SSF51430">
    <property type="entry name" value="NAD(P)-linked oxidoreductase"/>
    <property type="match status" value="1"/>
</dbReference>
<dbReference type="PANTHER" id="PTHR43827">
    <property type="entry name" value="2,5-DIKETO-D-GLUCONIC ACID REDUCTASE"/>
    <property type="match status" value="1"/>
</dbReference>
<dbReference type="Proteomes" id="UP000749311">
    <property type="component" value="Unassembled WGS sequence"/>
</dbReference>
<evidence type="ECO:0000313" key="6">
    <source>
        <dbReference type="Proteomes" id="UP000749311"/>
    </source>
</evidence>
<keyword evidence="3" id="KW-0560">Oxidoreductase</keyword>
<sequence>MTLTDTTTWRTLNDGTTLPPIGFGTYPLRGEAGREAVVRAIGNGYRLIDSAERYDNEGAVGAAVRTSGVPREELRVTSKVRGDHQSARGARETVEETLFRMGLDYIDLMLIHWPLPRIDKYSEVFGTLLELKREGLVRSVGVSNFLAEHIDRLIADHGVAPSVNQIELHPFLAQIDQVEANAARGVVTEAWSPLGRAGDLLEQPTIVEIARAHSTSPGQIVLAWEISRGIVPLPKAASDERQLENLAAFELAPRLTPGEVEAITALGPLQRVNPQQDPATWEEW</sequence>
<evidence type="ECO:0000256" key="2">
    <source>
        <dbReference type="ARBA" id="ARBA00022857"/>
    </source>
</evidence>
<dbReference type="PROSITE" id="PS00062">
    <property type="entry name" value="ALDOKETO_REDUCTASE_2"/>
    <property type="match status" value="1"/>
</dbReference>
<name>A0ABX0SJE7_9ACTN</name>
<evidence type="ECO:0000313" key="5">
    <source>
        <dbReference type="EMBL" id="NIH56771.1"/>
    </source>
</evidence>
<proteinExistence type="inferred from homology"/>
<dbReference type="PANTHER" id="PTHR43827:SF3">
    <property type="entry name" value="NADP-DEPENDENT OXIDOREDUCTASE DOMAIN-CONTAINING PROTEIN"/>
    <property type="match status" value="1"/>
</dbReference>
<dbReference type="PROSITE" id="PS00798">
    <property type="entry name" value="ALDOKETO_REDUCTASE_1"/>
    <property type="match status" value="1"/>
</dbReference>
<dbReference type="Gene3D" id="3.20.20.100">
    <property type="entry name" value="NADP-dependent oxidoreductase domain"/>
    <property type="match status" value="1"/>
</dbReference>
<evidence type="ECO:0000259" key="4">
    <source>
        <dbReference type="Pfam" id="PF00248"/>
    </source>
</evidence>
<evidence type="ECO:0000256" key="3">
    <source>
        <dbReference type="ARBA" id="ARBA00023002"/>
    </source>
</evidence>
<dbReference type="RefSeq" id="WP_167165961.1">
    <property type="nucleotide sequence ID" value="NZ_BAAAOO010000015.1"/>
</dbReference>
<comment type="similarity">
    <text evidence="1">Belongs to the aldo/keto reductase family.</text>
</comment>
<dbReference type="Pfam" id="PF00248">
    <property type="entry name" value="Aldo_ket_red"/>
    <property type="match status" value="1"/>
</dbReference>
<dbReference type="PRINTS" id="PR00069">
    <property type="entry name" value="ALDKETRDTASE"/>
</dbReference>
<gene>
    <name evidence="5" type="ORF">FB473_001416</name>
</gene>
<keyword evidence="2" id="KW-0521">NADP</keyword>
<dbReference type="InterPro" id="IPR036812">
    <property type="entry name" value="NAD(P)_OxRdtase_dom_sf"/>
</dbReference>
<dbReference type="EMBL" id="JAAMOZ010000001">
    <property type="protein sequence ID" value="NIH56771.1"/>
    <property type="molecule type" value="Genomic_DNA"/>
</dbReference>
<organism evidence="5 6">
    <name type="scientific">Brooklawnia cerclae</name>
    <dbReference type="NCBI Taxonomy" id="349934"/>
    <lineage>
        <taxon>Bacteria</taxon>
        <taxon>Bacillati</taxon>
        <taxon>Actinomycetota</taxon>
        <taxon>Actinomycetes</taxon>
        <taxon>Propionibacteriales</taxon>
        <taxon>Propionibacteriaceae</taxon>
        <taxon>Brooklawnia</taxon>
    </lineage>
</organism>
<reference evidence="5 6" key="1">
    <citation type="submission" date="2020-02" db="EMBL/GenBank/DDBJ databases">
        <title>Sequencing the genomes of 1000 actinobacteria strains.</title>
        <authorList>
            <person name="Klenk H.-P."/>
        </authorList>
    </citation>
    <scope>NUCLEOTIDE SEQUENCE [LARGE SCALE GENOMIC DNA]</scope>
    <source>
        <strain evidence="5 6">DSM 19609</strain>
    </source>
</reference>
<comment type="caution">
    <text evidence="5">The sequence shown here is derived from an EMBL/GenBank/DDBJ whole genome shotgun (WGS) entry which is preliminary data.</text>
</comment>
<dbReference type="InterPro" id="IPR020471">
    <property type="entry name" value="AKR"/>
</dbReference>
<dbReference type="InterPro" id="IPR018170">
    <property type="entry name" value="Aldo/ket_reductase_CS"/>
</dbReference>